<feature type="domain" description="DUF642" evidence="2">
    <location>
        <begin position="29"/>
        <end position="172"/>
    </location>
</feature>
<feature type="signal peptide" evidence="1">
    <location>
        <begin position="1"/>
        <end position="23"/>
    </location>
</feature>
<evidence type="ECO:0000259" key="3">
    <source>
        <dbReference type="Pfam" id="PF07589"/>
    </source>
</evidence>
<comment type="caution">
    <text evidence="4">The sequence shown here is derived from an EMBL/GenBank/DDBJ whole genome shotgun (WGS) entry which is preliminary data.</text>
</comment>
<dbReference type="Proteomes" id="UP000433309">
    <property type="component" value="Unassembled WGS sequence"/>
</dbReference>
<sequence length="202" mass="21201">MKAIKLLQTIAIATLLASGAAQAATTVELLNNGSFEANTQAANSWHIYNSLTGWSAGTYGVELRNNVAGTAADGVNFVELDTTANSSITQSVNTVLGKTYTLTFEYENRSGVSISSQGLQVLWGGTVVGSVNNAANWTTVTYTLIGNGSTEALTFKAIGTSDSYGTSLDKVSLTTAVPEPETYAMLLAGLGLMGFIARRRRK</sequence>
<dbReference type="Pfam" id="PF04862">
    <property type="entry name" value="DUF642"/>
    <property type="match status" value="1"/>
</dbReference>
<protein>
    <submittedName>
        <fullName evidence="4">PEP-CTERM sorting domain-containing protein</fullName>
    </submittedName>
</protein>
<dbReference type="Gene3D" id="2.60.120.260">
    <property type="entry name" value="Galactose-binding domain-like"/>
    <property type="match status" value="1"/>
</dbReference>
<dbReference type="RefSeq" id="WP_154374970.1">
    <property type="nucleotide sequence ID" value="NZ_WKJK01000003.1"/>
</dbReference>
<dbReference type="EMBL" id="WKJK01000003">
    <property type="protein sequence ID" value="MRW89992.1"/>
    <property type="molecule type" value="Genomic_DNA"/>
</dbReference>
<dbReference type="InterPro" id="IPR008979">
    <property type="entry name" value="Galactose-bd-like_sf"/>
</dbReference>
<dbReference type="NCBIfam" id="TIGR02595">
    <property type="entry name" value="PEP_CTERM"/>
    <property type="match status" value="1"/>
</dbReference>
<feature type="chain" id="PRO_5026296307" evidence="1">
    <location>
        <begin position="24"/>
        <end position="202"/>
    </location>
</feature>
<evidence type="ECO:0000256" key="1">
    <source>
        <dbReference type="SAM" id="SignalP"/>
    </source>
</evidence>
<reference evidence="4 5" key="1">
    <citation type="submission" date="2019-11" db="EMBL/GenBank/DDBJ databases">
        <title>Novel species isolated from a subtropical stream in China.</title>
        <authorList>
            <person name="Lu H."/>
        </authorList>
    </citation>
    <scope>NUCLEOTIDE SEQUENCE [LARGE SCALE GENOMIC DNA]</scope>
    <source>
        <strain evidence="4 5">FT80W</strain>
    </source>
</reference>
<keyword evidence="1" id="KW-0732">Signal</keyword>
<dbReference type="InterPro" id="IPR006946">
    <property type="entry name" value="DGR2-like_dom"/>
</dbReference>
<accession>A0A6I2KWR1</accession>
<dbReference type="SUPFAM" id="SSF49785">
    <property type="entry name" value="Galactose-binding domain-like"/>
    <property type="match status" value="1"/>
</dbReference>
<dbReference type="InterPro" id="IPR013424">
    <property type="entry name" value="Ice-binding_C"/>
</dbReference>
<evidence type="ECO:0000313" key="4">
    <source>
        <dbReference type="EMBL" id="MRW89992.1"/>
    </source>
</evidence>
<organism evidence="4 5">
    <name type="scientific">Duganella guangzhouensis</name>
    <dbReference type="NCBI Taxonomy" id="2666084"/>
    <lineage>
        <taxon>Bacteria</taxon>
        <taxon>Pseudomonadati</taxon>
        <taxon>Pseudomonadota</taxon>
        <taxon>Betaproteobacteria</taxon>
        <taxon>Burkholderiales</taxon>
        <taxon>Oxalobacteraceae</taxon>
        <taxon>Telluria group</taxon>
        <taxon>Duganella</taxon>
    </lineage>
</organism>
<dbReference type="AlphaFoldDB" id="A0A6I2KWR1"/>
<evidence type="ECO:0000259" key="2">
    <source>
        <dbReference type="Pfam" id="PF04862"/>
    </source>
</evidence>
<proteinExistence type="predicted"/>
<feature type="domain" description="Ice-binding protein C-terminal" evidence="3">
    <location>
        <begin position="176"/>
        <end position="201"/>
    </location>
</feature>
<dbReference type="Pfam" id="PF07589">
    <property type="entry name" value="PEP-CTERM"/>
    <property type="match status" value="1"/>
</dbReference>
<name>A0A6I2KWR1_9BURK</name>
<evidence type="ECO:0000313" key="5">
    <source>
        <dbReference type="Proteomes" id="UP000433309"/>
    </source>
</evidence>
<keyword evidence="5" id="KW-1185">Reference proteome</keyword>
<gene>
    <name evidence="4" type="ORF">GJ699_08360</name>
</gene>